<dbReference type="CDD" id="cd11031">
    <property type="entry name" value="Cyp158A-like"/>
    <property type="match status" value="1"/>
</dbReference>
<evidence type="ECO:0000313" key="4">
    <source>
        <dbReference type="EMBL" id="MBL1103786.1"/>
    </source>
</evidence>
<dbReference type="InterPro" id="IPR017972">
    <property type="entry name" value="Cyt_P450_CS"/>
</dbReference>
<keyword evidence="2" id="KW-0479">Metal-binding</keyword>
<feature type="region of interest" description="Disordered" evidence="3">
    <location>
        <begin position="71"/>
        <end position="91"/>
    </location>
</feature>
<dbReference type="EMBL" id="JAERRH010000001">
    <property type="protein sequence ID" value="MBL1103786.1"/>
    <property type="molecule type" value="Genomic_DNA"/>
</dbReference>
<keyword evidence="2" id="KW-0349">Heme</keyword>
<dbReference type="PROSITE" id="PS00086">
    <property type="entry name" value="CYTOCHROME_P450"/>
    <property type="match status" value="1"/>
</dbReference>
<dbReference type="PRINTS" id="PR00359">
    <property type="entry name" value="BP450"/>
</dbReference>
<sequence length="403" mass="43583">MTDNPVEKDTLAYPFERPNALEPCPHYKRLRETGPLADIRMPSGDHALLVTDYDAVRTVLSDARFSRAATARPGAPRIGTEPQNAKNLLSMDPPEHTRVRRLVSREFTARRVAALRPRIQGCTDELLDAMERTGAPTDLVPALAFPLPVTVICELLGVPLDEREQIAEWSGTVLSTVSLPVERIVAAHTGLATYLGGLIAAKQREPGDDLLSALVSIHEADAERLDEEELLHLAITLLIAGHETTTNQIGNSVLALLTHPEQFEAVRRDPGTVPAAVEELLRFVPPGDEATLRIATEDVKLGDTLVPAGTAVLASLASANRDAAQFTDADTLDVARTPGAQHLTFGYGIHYCLGAGLARLELEIALESLLRRFPSLRLAVPAEEVPRSSGRLIHGVTSLPVAW</sequence>
<comment type="caution">
    <text evidence="4">The sequence shown here is derived from an EMBL/GenBank/DDBJ whole genome shotgun (WGS) entry which is preliminary data.</text>
</comment>
<dbReference type="InterPro" id="IPR002397">
    <property type="entry name" value="Cyt_P450_B"/>
</dbReference>
<dbReference type="Pfam" id="PF00067">
    <property type="entry name" value="p450"/>
    <property type="match status" value="2"/>
</dbReference>
<dbReference type="Gene3D" id="1.10.630.10">
    <property type="entry name" value="Cytochrome P450"/>
    <property type="match status" value="1"/>
</dbReference>
<keyword evidence="5" id="KW-1185">Reference proteome</keyword>
<dbReference type="InterPro" id="IPR001128">
    <property type="entry name" value="Cyt_P450"/>
</dbReference>
<dbReference type="PANTHER" id="PTHR46696">
    <property type="entry name" value="P450, PUTATIVE (EUROFUNG)-RELATED"/>
    <property type="match status" value="1"/>
</dbReference>
<comment type="similarity">
    <text evidence="1 2">Belongs to the cytochrome P450 family.</text>
</comment>
<reference evidence="4 5" key="1">
    <citation type="submission" date="2021-01" db="EMBL/GenBank/DDBJ databases">
        <title>WGS of actinomycetes isolated from Thailand.</title>
        <authorList>
            <person name="Thawai C."/>
        </authorList>
    </citation>
    <scope>NUCLEOTIDE SEQUENCE [LARGE SCALE GENOMIC DNA]</scope>
    <source>
        <strain evidence="4 5">CH5-8</strain>
    </source>
</reference>
<evidence type="ECO:0000256" key="3">
    <source>
        <dbReference type="SAM" id="MobiDB-lite"/>
    </source>
</evidence>
<protein>
    <submittedName>
        <fullName evidence="4">Cytochrome P450</fullName>
    </submittedName>
</protein>
<dbReference type="InterPro" id="IPR036396">
    <property type="entry name" value="Cyt_P450_sf"/>
</dbReference>
<keyword evidence="2" id="KW-0560">Oxidoreductase</keyword>
<dbReference type="RefSeq" id="WP_201814203.1">
    <property type="nucleotide sequence ID" value="NZ_JAERRH010000001.1"/>
</dbReference>
<evidence type="ECO:0000313" key="5">
    <source>
        <dbReference type="Proteomes" id="UP000621386"/>
    </source>
</evidence>
<dbReference type="SUPFAM" id="SSF48264">
    <property type="entry name" value="Cytochrome P450"/>
    <property type="match status" value="1"/>
</dbReference>
<evidence type="ECO:0000256" key="2">
    <source>
        <dbReference type="RuleBase" id="RU000461"/>
    </source>
</evidence>
<proteinExistence type="inferred from homology"/>
<evidence type="ECO:0000256" key="1">
    <source>
        <dbReference type="ARBA" id="ARBA00010617"/>
    </source>
</evidence>
<gene>
    <name evidence="4" type="ORF">JK361_04060</name>
</gene>
<dbReference type="PRINTS" id="PR00385">
    <property type="entry name" value="P450"/>
</dbReference>
<dbReference type="Proteomes" id="UP000621386">
    <property type="component" value="Unassembled WGS sequence"/>
</dbReference>
<keyword evidence="2" id="KW-0503">Monooxygenase</keyword>
<keyword evidence="2" id="KW-0408">Iron</keyword>
<accession>A0ABS1NUK2</accession>
<organism evidence="4 5">
    <name type="scientific">Streptomyces musisoli</name>
    <dbReference type="NCBI Taxonomy" id="2802280"/>
    <lineage>
        <taxon>Bacteria</taxon>
        <taxon>Bacillati</taxon>
        <taxon>Actinomycetota</taxon>
        <taxon>Actinomycetes</taxon>
        <taxon>Kitasatosporales</taxon>
        <taxon>Streptomycetaceae</taxon>
        <taxon>Streptomyces</taxon>
    </lineage>
</organism>
<name>A0ABS1NUK2_9ACTN</name>
<dbReference type="PANTHER" id="PTHR46696:SF6">
    <property type="entry name" value="P450, PUTATIVE (EUROFUNG)-RELATED"/>
    <property type="match status" value="1"/>
</dbReference>